<dbReference type="PANTHER" id="PTHR34539:SF19">
    <property type="entry name" value="T6J4.11 PROTEIN"/>
    <property type="match status" value="1"/>
</dbReference>
<dbReference type="AlphaFoldDB" id="A0AAN7KAZ3"/>
<dbReference type="EMBL" id="JAXIOK010000008">
    <property type="protein sequence ID" value="KAK4763481.1"/>
    <property type="molecule type" value="Genomic_DNA"/>
</dbReference>
<comment type="caution">
    <text evidence="1">The sequence shown here is derived from an EMBL/GenBank/DDBJ whole genome shotgun (WGS) entry which is preliminary data.</text>
</comment>
<keyword evidence="2" id="KW-1185">Reference proteome</keyword>
<protein>
    <submittedName>
        <fullName evidence="1">Uncharacterized protein</fullName>
    </submittedName>
</protein>
<organism evidence="1 2">
    <name type="scientific">Trapa incisa</name>
    <dbReference type="NCBI Taxonomy" id="236973"/>
    <lineage>
        <taxon>Eukaryota</taxon>
        <taxon>Viridiplantae</taxon>
        <taxon>Streptophyta</taxon>
        <taxon>Embryophyta</taxon>
        <taxon>Tracheophyta</taxon>
        <taxon>Spermatophyta</taxon>
        <taxon>Magnoliopsida</taxon>
        <taxon>eudicotyledons</taxon>
        <taxon>Gunneridae</taxon>
        <taxon>Pentapetalae</taxon>
        <taxon>rosids</taxon>
        <taxon>malvids</taxon>
        <taxon>Myrtales</taxon>
        <taxon>Lythraceae</taxon>
        <taxon>Trapa</taxon>
    </lineage>
</organism>
<evidence type="ECO:0000313" key="1">
    <source>
        <dbReference type="EMBL" id="KAK4763481.1"/>
    </source>
</evidence>
<evidence type="ECO:0000313" key="2">
    <source>
        <dbReference type="Proteomes" id="UP001345219"/>
    </source>
</evidence>
<gene>
    <name evidence="1" type="ORF">SAY87_012919</name>
</gene>
<dbReference type="PANTHER" id="PTHR34539">
    <property type="entry name" value="T6J4.11 PROTEIN"/>
    <property type="match status" value="1"/>
</dbReference>
<sequence>MELQVQSSRKRARNDDPVEVELEHDLAVLKRLRDDLLGVSHDPDLPSTGQDLDSVIRSFQDEISAPPTSTSVAVSPKTVFIDLTSDTSESQPELGHLRGASDDELGLLPTKGACGDELELARIPSYLSSMGDLWERETLEDQILSYGFELGAAAIEEGLGAEGEYAEALFEDGLPEVSYFHW</sequence>
<accession>A0AAN7KAZ3</accession>
<proteinExistence type="predicted"/>
<reference evidence="1 2" key="1">
    <citation type="journal article" date="2023" name="Hortic Res">
        <title>Pangenome of water caltrop reveals structural variations and asymmetric subgenome divergence after allopolyploidization.</title>
        <authorList>
            <person name="Zhang X."/>
            <person name="Chen Y."/>
            <person name="Wang L."/>
            <person name="Yuan Y."/>
            <person name="Fang M."/>
            <person name="Shi L."/>
            <person name="Lu R."/>
            <person name="Comes H.P."/>
            <person name="Ma Y."/>
            <person name="Chen Y."/>
            <person name="Huang G."/>
            <person name="Zhou Y."/>
            <person name="Zheng Z."/>
            <person name="Qiu Y."/>
        </authorList>
    </citation>
    <scope>NUCLEOTIDE SEQUENCE [LARGE SCALE GENOMIC DNA]</scope>
    <source>
        <tissue evidence="1">Roots</tissue>
    </source>
</reference>
<name>A0AAN7KAZ3_9MYRT</name>
<dbReference type="Proteomes" id="UP001345219">
    <property type="component" value="Chromosome 11"/>
</dbReference>